<sequence length="65" mass="6931">MTDQKKPRGFALLSPNLRSQMGSMGGKAVPPEKRMFAKDTSLASKAGKIGGLAKKRLVTDREGGQ</sequence>
<reference evidence="2" key="1">
    <citation type="submission" date="2020-04" db="EMBL/GenBank/DDBJ databases">
        <authorList>
            <person name="Chiriac C."/>
            <person name="Salcher M."/>
            <person name="Ghai R."/>
            <person name="Kavagutti S V."/>
        </authorList>
    </citation>
    <scope>NUCLEOTIDE SEQUENCE</scope>
</reference>
<evidence type="ECO:0008006" key="3">
    <source>
        <dbReference type="Google" id="ProtNLM"/>
    </source>
</evidence>
<protein>
    <recommendedName>
        <fullName evidence="3">Stress-induced protein</fullName>
    </recommendedName>
</protein>
<feature type="region of interest" description="Disordered" evidence="1">
    <location>
        <begin position="1"/>
        <end position="31"/>
    </location>
</feature>
<organism evidence="2">
    <name type="scientific">uncultured Caudovirales phage</name>
    <dbReference type="NCBI Taxonomy" id="2100421"/>
    <lineage>
        <taxon>Viruses</taxon>
        <taxon>Duplodnaviria</taxon>
        <taxon>Heunggongvirae</taxon>
        <taxon>Uroviricota</taxon>
        <taxon>Caudoviricetes</taxon>
        <taxon>Peduoviridae</taxon>
        <taxon>Maltschvirus</taxon>
        <taxon>Maltschvirus maltsch</taxon>
    </lineage>
</organism>
<accession>A0A6J5L2T4</accession>
<evidence type="ECO:0000313" key="2">
    <source>
        <dbReference type="EMBL" id="CAB4127626.1"/>
    </source>
</evidence>
<name>A0A6J5L2T4_9CAUD</name>
<proteinExistence type="predicted"/>
<gene>
    <name evidence="2" type="ORF">UFOVP95_44</name>
</gene>
<dbReference type="EMBL" id="LR796213">
    <property type="protein sequence ID" value="CAB4127626.1"/>
    <property type="molecule type" value="Genomic_DNA"/>
</dbReference>
<evidence type="ECO:0000256" key="1">
    <source>
        <dbReference type="SAM" id="MobiDB-lite"/>
    </source>
</evidence>